<evidence type="ECO:0000313" key="2">
    <source>
        <dbReference type="EMBL" id="KAJ54981.1"/>
    </source>
</evidence>
<dbReference type="AlphaFoldDB" id="A0A037ZJJ7"/>
<keyword evidence="1" id="KW-0812">Transmembrane</keyword>
<proteinExistence type="predicted"/>
<dbReference type="Proteomes" id="UP000026249">
    <property type="component" value="Unassembled WGS sequence"/>
</dbReference>
<comment type="caution">
    <text evidence="2">The sequence shown here is derived from an EMBL/GenBank/DDBJ whole genome shotgun (WGS) entry which is preliminary data.</text>
</comment>
<feature type="transmembrane region" description="Helical" evidence="1">
    <location>
        <begin position="36"/>
        <end position="60"/>
    </location>
</feature>
<keyword evidence="1" id="KW-0472">Membrane</keyword>
<accession>A0A037ZJJ7</accession>
<name>A0A037ZJJ7_9RHOB</name>
<keyword evidence="3" id="KW-1185">Reference proteome</keyword>
<evidence type="ECO:0000313" key="3">
    <source>
        <dbReference type="Proteomes" id="UP000026249"/>
    </source>
</evidence>
<reference evidence="2 3" key="1">
    <citation type="submission" date="2014-03" db="EMBL/GenBank/DDBJ databases">
        <title>Draft Genome Sequence of Actibacterium mucosum KCTC 23349, a Marine Alphaproteobacterium with Complex Ionic Requirements Isolated from Mediterranean Seawater at Malvarrosa Beach, Valencia, Spain.</title>
        <authorList>
            <person name="Arahal D.R."/>
            <person name="Shao Z."/>
            <person name="Lai Q."/>
            <person name="Pujalte M.J."/>
        </authorList>
    </citation>
    <scope>NUCLEOTIDE SEQUENCE [LARGE SCALE GENOMIC DNA]</scope>
    <source>
        <strain evidence="2 3">KCTC 23349</strain>
    </source>
</reference>
<organism evidence="2 3">
    <name type="scientific">Actibacterium mucosum KCTC 23349</name>
    <dbReference type="NCBI Taxonomy" id="1454373"/>
    <lineage>
        <taxon>Bacteria</taxon>
        <taxon>Pseudomonadati</taxon>
        <taxon>Pseudomonadota</taxon>
        <taxon>Alphaproteobacteria</taxon>
        <taxon>Rhodobacterales</taxon>
        <taxon>Roseobacteraceae</taxon>
        <taxon>Actibacterium</taxon>
    </lineage>
</organism>
<feature type="transmembrane region" description="Helical" evidence="1">
    <location>
        <begin position="6"/>
        <end position="24"/>
    </location>
</feature>
<feature type="transmembrane region" description="Helical" evidence="1">
    <location>
        <begin position="72"/>
        <end position="101"/>
    </location>
</feature>
<dbReference type="EMBL" id="JFKE01000005">
    <property type="protein sequence ID" value="KAJ54981.1"/>
    <property type="molecule type" value="Genomic_DNA"/>
</dbReference>
<gene>
    <name evidence="2" type="ORF">ACMU_14575</name>
</gene>
<protein>
    <submittedName>
        <fullName evidence="2">Uncharacterized protein</fullName>
    </submittedName>
</protein>
<dbReference type="STRING" id="1454373.ACMU_14575"/>
<dbReference type="RefSeq" id="WP_035260124.1">
    <property type="nucleotide sequence ID" value="NZ_JFKE01000005.1"/>
</dbReference>
<evidence type="ECO:0000256" key="1">
    <source>
        <dbReference type="SAM" id="Phobius"/>
    </source>
</evidence>
<sequence>MPIVVLLLELTELACFCLPAWFVIRNATSLWRVPLAVLTAIGASFVVAIPFLWLLVVVMFPEKFQDAGQGMFASLGLVGIAALGRVLENGLLFFLIGIAAVQRVALNTMDHARRAKAI</sequence>
<keyword evidence="1" id="KW-1133">Transmembrane helix</keyword>